<dbReference type="RefSeq" id="WP_209852568.1">
    <property type="nucleotide sequence ID" value="NZ_CBCRVE010000013.1"/>
</dbReference>
<proteinExistence type="predicted"/>
<gene>
    <name evidence="2" type="ORF">J2Z20_003231</name>
</gene>
<evidence type="ECO:0000313" key="3">
    <source>
        <dbReference type="Proteomes" id="UP001519273"/>
    </source>
</evidence>
<comment type="caution">
    <text evidence="2">The sequence shown here is derived from an EMBL/GenBank/DDBJ whole genome shotgun (WGS) entry which is preliminary data.</text>
</comment>
<feature type="domain" description="LysM" evidence="1">
    <location>
        <begin position="366"/>
        <end position="409"/>
    </location>
</feature>
<accession>A0ABS4H701</accession>
<dbReference type="Gene3D" id="3.10.350.10">
    <property type="entry name" value="LysM domain"/>
    <property type="match status" value="1"/>
</dbReference>
<dbReference type="SUPFAM" id="SSF54106">
    <property type="entry name" value="LysM domain"/>
    <property type="match status" value="1"/>
</dbReference>
<dbReference type="InterPro" id="IPR048862">
    <property type="entry name" value="SPOCS_spoVID_N"/>
</dbReference>
<dbReference type="Proteomes" id="UP001519273">
    <property type="component" value="Unassembled WGS sequence"/>
</dbReference>
<dbReference type="EMBL" id="JAGGKP010000013">
    <property type="protein sequence ID" value="MBP1938311.1"/>
    <property type="molecule type" value="Genomic_DNA"/>
</dbReference>
<organism evidence="2 3">
    <name type="scientific">Paenibacillus sediminis</name>
    <dbReference type="NCBI Taxonomy" id="664909"/>
    <lineage>
        <taxon>Bacteria</taxon>
        <taxon>Bacillati</taxon>
        <taxon>Bacillota</taxon>
        <taxon>Bacilli</taxon>
        <taxon>Bacillales</taxon>
        <taxon>Paenibacillaceae</taxon>
        <taxon>Paenibacillus</taxon>
    </lineage>
</organism>
<evidence type="ECO:0000259" key="1">
    <source>
        <dbReference type="SMART" id="SM00257"/>
    </source>
</evidence>
<dbReference type="InterPro" id="IPR036779">
    <property type="entry name" value="LysM_dom_sf"/>
</dbReference>
<name>A0ABS4H701_9BACL</name>
<evidence type="ECO:0000313" key="2">
    <source>
        <dbReference type="EMBL" id="MBP1938311.1"/>
    </source>
</evidence>
<dbReference type="SMART" id="SM00257">
    <property type="entry name" value="LysM"/>
    <property type="match status" value="1"/>
</dbReference>
<protein>
    <submittedName>
        <fullName evidence="2">Stage VI sporulation protein D</fullName>
    </submittedName>
</protein>
<reference evidence="2 3" key="1">
    <citation type="submission" date="2021-03" db="EMBL/GenBank/DDBJ databases">
        <title>Genomic Encyclopedia of Type Strains, Phase IV (KMG-IV): sequencing the most valuable type-strain genomes for metagenomic binning, comparative biology and taxonomic classification.</title>
        <authorList>
            <person name="Goeker M."/>
        </authorList>
    </citation>
    <scope>NUCLEOTIDE SEQUENCE [LARGE SCALE GENOMIC DNA]</scope>
    <source>
        <strain evidence="2 3">DSM 23491</strain>
    </source>
</reference>
<dbReference type="InterPro" id="IPR018392">
    <property type="entry name" value="LysM"/>
</dbReference>
<keyword evidence="3" id="KW-1185">Reference proteome</keyword>
<dbReference type="Pfam" id="PF01476">
    <property type="entry name" value="LysM"/>
    <property type="match status" value="1"/>
</dbReference>
<dbReference type="Pfam" id="PF20918">
    <property type="entry name" value="SPOCS_spoVID-N"/>
    <property type="match status" value="1"/>
</dbReference>
<sequence length="409" mass="46636">MSDQSYGLRFDIYERVHLSEDLVGIEELEEIELVPNIQVIPTGEQAILRGQLILTGVYRGEGPEAFEQELQHFIPVEITIPLNRVSRLEDIAVEIENFDIDLLSKRSLNITGVLSLRGVGVVHSEPERQWDVDEFTVVHDSNSFGSSVDHEVRDEQEAVPYSGDSFSGVPNQANHDISWLGSLPQIQTSALYADKEYNAEPQVNSEFGQPLPEQYLENQRDQQENTDVFNTWNDQHEDAADLTQAEEYVSLIDDQTIAVDAAVEQQSYYEEPNDTLWEQTTERIPEEKPELKVALGSKKQAEQKPAENVGLSTLLHTNRIAKEQQSLQEREDENAQAASAPGEEIRWKNLFVNTLEEQSPFRKLRLCIVQREETIDTIATRYQLTPRELLLYNRLSEQSVTEGQILYIP</sequence>